<feature type="compositionally biased region" description="Polar residues" evidence="1">
    <location>
        <begin position="61"/>
        <end position="75"/>
    </location>
</feature>
<dbReference type="AlphaFoldDB" id="A0A7U9DNN0"/>
<dbReference type="EMBL" id="CM001889">
    <property type="protein sequence ID" value="EOY47324.1"/>
    <property type="molecule type" value="Genomic_DNA"/>
</dbReference>
<proteinExistence type="predicted"/>
<protein>
    <submittedName>
        <fullName evidence="2">Uncharacterized protein</fullName>
    </submittedName>
</protein>
<reference evidence="3" key="1">
    <citation type="journal article" date="2013" name="Genome Biol. Evol.">
        <title>The genome sequence of Streptomyces lividans 66 reveals a novel tRNA-dependent peptide biosynthetic system within a metal-related genomic island.</title>
        <authorList>
            <person name="Cruz-Morales P."/>
            <person name="Vijgenboom E."/>
            <person name="Iruegas-Bocardo F."/>
            <person name="Girard G."/>
            <person name="Yanez-Guerra L.A."/>
            <person name="Ramos-Aboites H.E."/>
            <person name="Pernodet J.L."/>
            <person name="Anne J."/>
            <person name="van Wezel G.P."/>
            <person name="Barona-Gomez F."/>
        </authorList>
    </citation>
    <scope>NUCLEOTIDE SEQUENCE [LARGE SCALE GENOMIC DNA]</scope>
    <source>
        <strain evidence="3">1326</strain>
    </source>
</reference>
<name>A0A7U9DNN0_STRLI</name>
<evidence type="ECO:0000256" key="1">
    <source>
        <dbReference type="SAM" id="MobiDB-lite"/>
    </source>
</evidence>
<evidence type="ECO:0000313" key="3">
    <source>
        <dbReference type="Proteomes" id="UP000014062"/>
    </source>
</evidence>
<dbReference type="Proteomes" id="UP000014062">
    <property type="component" value="Chromosome"/>
</dbReference>
<feature type="region of interest" description="Disordered" evidence="1">
    <location>
        <begin position="39"/>
        <end position="106"/>
    </location>
</feature>
<organism evidence="2 3">
    <name type="scientific">Streptomyces lividans 1326</name>
    <dbReference type="NCBI Taxonomy" id="1200984"/>
    <lineage>
        <taxon>Bacteria</taxon>
        <taxon>Bacillati</taxon>
        <taxon>Actinomycetota</taxon>
        <taxon>Actinomycetes</taxon>
        <taxon>Kitasatosporales</taxon>
        <taxon>Streptomycetaceae</taxon>
        <taxon>Streptomyces</taxon>
    </lineage>
</organism>
<gene>
    <name evidence="2" type="ORF">SLI_2609</name>
</gene>
<accession>A0A7U9DNN0</accession>
<evidence type="ECO:0000313" key="2">
    <source>
        <dbReference type="EMBL" id="EOY47324.1"/>
    </source>
</evidence>
<sequence length="106" mass="11317">MHSAARARLSGARRRGWTVLARRIAKVSVTRSRTSIVPVNPVCPAAPRPASSPMNHGWSRANPSPGSARSSSTKSGPRMRAGPWEPPASSVRQKTARSRPVENSPA</sequence>